<dbReference type="SUPFAM" id="SSF48230">
    <property type="entry name" value="Chondroitin AC/alginate lyase"/>
    <property type="match status" value="1"/>
</dbReference>
<keyword evidence="4 8" id="KW-0456">Lyase</keyword>
<organism evidence="8 9">
    <name type="scientific">Lentisphaera profundi</name>
    <dbReference type="NCBI Taxonomy" id="1658616"/>
    <lineage>
        <taxon>Bacteria</taxon>
        <taxon>Pseudomonadati</taxon>
        <taxon>Lentisphaerota</taxon>
        <taxon>Lentisphaeria</taxon>
        <taxon>Lentisphaerales</taxon>
        <taxon>Lentisphaeraceae</taxon>
        <taxon>Lentisphaera</taxon>
    </lineage>
</organism>
<comment type="subcellular location">
    <subcellularLocation>
        <location evidence="1">Periplasm</location>
    </subcellularLocation>
</comment>
<dbReference type="GO" id="GO:0016829">
    <property type="term" value="F:lyase activity"/>
    <property type="evidence" value="ECO:0007669"/>
    <property type="project" value="UniProtKB-KW"/>
</dbReference>
<evidence type="ECO:0000259" key="7">
    <source>
        <dbReference type="Pfam" id="PF16889"/>
    </source>
</evidence>
<name>A0ABY7VMG9_9BACT</name>
<keyword evidence="3" id="KW-0574">Periplasm</keyword>
<dbReference type="EMBL" id="CP117811">
    <property type="protein sequence ID" value="WDE95211.1"/>
    <property type="molecule type" value="Genomic_DNA"/>
</dbReference>
<dbReference type="Gene3D" id="2.70.98.70">
    <property type="match status" value="1"/>
</dbReference>
<proteinExistence type="predicted"/>
<feature type="chain" id="PRO_5045426477" evidence="5">
    <location>
        <begin position="19"/>
        <end position="671"/>
    </location>
</feature>
<evidence type="ECO:0000313" key="8">
    <source>
        <dbReference type="EMBL" id="WDE95211.1"/>
    </source>
</evidence>
<dbReference type="InterPro" id="IPR031680">
    <property type="entry name" value="Hepar_II_III_N"/>
</dbReference>
<dbReference type="RefSeq" id="WP_274148564.1">
    <property type="nucleotide sequence ID" value="NZ_CP117811.1"/>
</dbReference>
<evidence type="ECO:0000256" key="5">
    <source>
        <dbReference type="SAM" id="SignalP"/>
    </source>
</evidence>
<evidence type="ECO:0000259" key="6">
    <source>
        <dbReference type="Pfam" id="PF07940"/>
    </source>
</evidence>
<evidence type="ECO:0000256" key="3">
    <source>
        <dbReference type="ARBA" id="ARBA00022764"/>
    </source>
</evidence>
<gene>
    <name evidence="8" type="ORF">PQO03_05680</name>
</gene>
<feature type="domain" description="Heparinase II/III-like C-terminal" evidence="6">
    <location>
        <begin position="410"/>
        <end position="618"/>
    </location>
</feature>
<protein>
    <submittedName>
        <fullName evidence="8">Alginate lyase family protein</fullName>
    </submittedName>
</protein>
<keyword evidence="2 5" id="KW-0732">Signal</keyword>
<dbReference type="Pfam" id="PF16889">
    <property type="entry name" value="Hepar_II_III_N"/>
    <property type="match status" value="1"/>
</dbReference>
<dbReference type="Proteomes" id="UP001214250">
    <property type="component" value="Chromosome 1"/>
</dbReference>
<accession>A0ABY7VMG9</accession>
<dbReference type="InterPro" id="IPR012480">
    <property type="entry name" value="Hepar_II_III_C"/>
</dbReference>
<reference evidence="8 9" key="1">
    <citation type="submission" date="2023-02" db="EMBL/GenBank/DDBJ databases">
        <title>Genome sequence of Lentisphaera profundi SAORIC-696.</title>
        <authorList>
            <person name="Kim e."/>
            <person name="Cho J.-C."/>
            <person name="Choi A."/>
            <person name="Kang I."/>
        </authorList>
    </citation>
    <scope>NUCLEOTIDE SEQUENCE [LARGE SCALE GENOMIC DNA]</scope>
    <source>
        <strain evidence="8 9">SAORIC-696</strain>
    </source>
</reference>
<evidence type="ECO:0000256" key="2">
    <source>
        <dbReference type="ARBA" id="ARBA00022729"/>
    </source>
</evidence>
<evidence type="ECO:0000256" key="1">
    <source>
        <dbReference type="ARBA" id="ARBA00004418"/>
    </source>
</evidence>
<dbReference type="PANTHER" id="PTHR39210:SF1">
    <property type="entry name" value="HEPARIN-SULFATE LYASE"/>
    <property type="match status" value="1"/>
</dbReference>
<keyword evidence="9" id="KW-1185">Reference proteome</keyword>
<dbReference type="InterPro" id="IPR008929">
    <property type="entry name" value="Chondroitin_lyas"/>
</dbReference>
<feature type="domain" description="Heparin-sulfate lyase N-terminal" evidence="7">
    <location>
        <begin position="55"/>
        <end position="367"/>
    </location>
</feature>
<evidence type="ECO:0000313" key="9">
    <source>
        <dbReference type="Proteomes" id="UP001214250"/>
    </source>
</evidence>
<dbReference type="Gene3D" id="1.50.10.100">
    <property type="entry name" value="Chondroitin AC/alginate lyase"/>
    <property type="match status" value="1"/>
</dbReference>
<sequence>MNKILLILIGLTMTSLTAAETPMQVKRHVNDYLENWRNEYDKHQDNYSIQQIAKLLDLNLPGLNQLKAAIEEKNYAKAKSELLRYYQDKFSQMPAYEALDQEQIKIADQALAHIIKGNKNYPPAFRGLDLDWIGKAVIKGQVIHSKEWLFQYQRLNWWNQLAKRYSDTKDESYFNEWLYEMITHHRSFPELSKAPWCARRGMETDNRCANYIKSIPFMIKSSAFDAETLLFFLGTFHKNAEHIRRAYSKKGNHLIGELTQVLVNGVEMPEFKKASEWRAEPMSRLPGQLFKTIYNDGINREMVFSYHTMYIELFSRVYEITKKHGIENQLPEDFAPLVKRMHGAFAEFMLPDFTVPQFGDAWKYRKILNGLAESRYGYLLDTYAQRYPNLDSLNYFAKRFQGQPATPPAARNAQYPESGFYSFRNGWDEDSSILILKNSIGGPWHNQPDNGTFLLYSNGRNFMSDSGSYIYGSSNPDDQAWRQWFQASRNHQTLTLNGKDVDSKPYSPEYLETENWAKLKVANQSYPGLRHDRTIWFIDQKYFLIMDEATGSAAGEVQVHYQLNPAPVKISTAELTAATTYKDGNNLLVQGIPMTNTRPSMNTEEGWVSYFITHKEARSAWNYSLHKTTDKPVRFLTLLVPQKNLKNPPQISIQGKEIIVTEKDKTLKLKF</sequence>
<dbReference type="Pfam" id="PF07940">
    <property type="entry name" value="Hepar_II_III_C"/>
    <property type="match status" value="1"/>
</dbReference>
<evidence type="ECO:0000256" key="4">
    <source>
        <dbReference type="ARBA" id="ARBA00023239"/>
    </source>
</evidence>
<dbReference type="PANTHER" id="PTHR39210">
    <property type="entry name" value="HEPARIN-SULFATE LYASE"/>
    <property type="match status" value="1"/>
</dbReference>
<feature type="signal peptide" evidence="5">
    <location>
        <begin position="1"/>
        <end position="18"/>
    </location>
</feature>